<evidence type="ECO:0000259" key="1">
    <source>
        <dbReference type="Pfam" id="PF26607"/>
    </source>
</evidence>
<accession>A0A7X6HCC4</accession>
<feature type="non-terminal residue" evidence="2">
    <location>
        <position position="122"/>
    </location>
</feature>
<dbReference type="Proteomes" id="UP000544090">
    <property type="component" value="Unassembled WGS sequence"/>
</dbReference>
<organism evidence="2 3">
    <name type="scientific">Arthrobacter mobilis</name>
    <dbReference type="NCBI Taxonomy" id="2724944"/>
    <lineage>
        <taxon>Bacteria</taxon>
        <taxon>Bacillati</taxon>
        <taxon>Actinomycetota</taxon>
        <taxon>Actinomycetes</taxon>
        <taxon>Micrococcales</taxon>
        <taxon>Micrococcaceae</taxon>
        <taxon>Arthrobacter</taxon>
    </lineage>
</organism>
<proteinExistence type="predicted"/>
<evidence type="ECO:0000313" key="2">
    <source>
        <dbReference type="EMBL" id="NKX53132.1"/>
    </source>
</evidence>
<evidence type="ECO:0000313" key="3">
    <source>
        <dbReference type="Proteomes" id="UP000544090"/>
    </source>
</evidence>
<protein>
    <recommendedName>
        <fullName evidence="1">PLL-like beta propeller domain-containing protein</fullName>
    </recommendedName>
</protein>
<gene>
    <name evidence="2" type="ORF">HGG74_00995</name>
</gene>
<feature type="domain" description="PLL-like beta propeller" evidence="1">
    <location>
        <begin position="2"/>
        <end position="105"/>
    </location>
</feature>
<dbReference type="AlphaFoldDB" id="A0A7X6HCC4"/>
<reference evidence="2 3" key="1">
    <citation type="submission" date="2020-04" db="EMBL/GenBank/DDBJ databases">
        <title>Arthrobacter sp. nov.</title>
        <authorList>
            <person name="Liu S."/>
        </authorList>
    </citation>
    <scope>NUCLEOTIDE SEQUENCE [LARGE SCALE GENOMIC DNA]</scope>
    <source>
        <strain evidence="2 3">E918</strain>
    </source>
</reference>
<comment type="caution">
    <text evidence="2">The sequence shown here is derived from an EMBL/GenBank/DDBJ whole genome shotgun (WGS) entry which is preliminary data.</text>
</comment>
<dbReference type="InterPro" id="IPR058502">
    <property type="entry name" value="PLL-like_beta-prop"/>
</dbReference>
<dbReference type="Gene3D" id="2.120.10.70">
    <property type="entry name" value="Fucose-specific lectin"/>
    <property type="match status" value="1"/>
</dbReference>
<dbReference type="Pfam" id="PF26607">
    <property type="entry name" value="DUF8189"/>
    <property type="match status" value="1"/>
</dbReference>
<dbReference type="SUPFAM" id="SSF89372">
    <property type="entry name" value="Fucose-specific lectin"/>
    <property type="match status" value="1"/>
</dbReference>
<keyword evidence="3" id="KW-1185">Reference proteome</keyword>
<dbReference type="EMBL" id="JAAZSQ010000001">
    <property type="protein sequence ID" value="NKX53132.1"/>
    <property type="molecule type" value="Genomic_DNA"/>
</dbReference>
<name>A0A7X6HCC4_9MICC</name>
<sequence>MSWSGWTSHGAPAGGFAGGPAIVSRNTSVCNIYVRGNDNALWQRAFFSGSWHPWGRHNDGASLASEPAPGSMGTNHEHVFARGFDGNVWSKAWTGTGGWSGWTNHGAPPGGFAGGPAIVSRN</sequence>